<dbReference type="RefSeq" id="WP_129891502.1">
    <property type="nucleotide sequence ID" value="NZ_CP035758.1"/>
</dbReference>
<gene>
    <name evidence="1" type="ORF">EPA93_32480</name>
</gene>
<dbReference type="EMBL" id="CP035758">
    <property type="protein sequence ID" value="QBD80438.1"/>
    <property type="molecule type" value="Genomic_DNA"/>
</dbReference>
<protein>
    <submittedName>
        <fullName evidence="1">Uncharacterized protein</fullName>
    </submittedName>
</protein>
<proteinExistence type="predicted"/>
<sequence length="232" mass="26224">MKLVPASSPGMEAAHKNFQVRTIVDTLLIDHNLLRPVAMFLKKYSSGDQPGFEEALDALSLFQSRSDITGSVAPPEYVTTLIRALRQLYHQKGQSINYQRGAIVEALVCKLICYRYCEPGELCLNNQRFEENHRPITVQEVDVAALSISRKKLEGYECKVSSASFASFDSINLSDLAEEANERQYRVNVGFVAFENDKIMKIKLAKFQLPACINIYSIDNIEILQQLSFLEH</sequence>
<dbReference type="Proteomes" id="UP000290365">
    <property type="component" value="Chromosome"/>
</dbReference>
<evidence type="ECO:0000313" key="1">
    <source>
        <dbReference type="EMBL" id="QBD80438.1"/>
    </source>
</evidence>
<dbReference type="AlphaFoldDB" id="A0A4P6JXG3"/>
<organism evidence="1 2">
    <name type="scientific">Ktedonosporobacter rubrisoli</name>
    <dbReference type="NCBI Taxonomy" id="2509675"/>
    <lineage>
        <taxon>Bacteria</taxon>
        <taxon>Bacillati</taxon>
        <taxon>Chloroflexota</taxon>
        <taxon>Ktedonobacteria</taxon>
        <taxon>Ktedonobacterales</taxon>
        <taxon>Ktedonosporobacteraceae</taxon>
        <taxon>Ktedonosporobacter</taxon>
    </lineage>
</organism>
<keyword evidence="2" id="KW-1185">Reference proteome</keyword>
<dbReference type="KEGG" id="kbs:EPA93_32480"/>
<reference evidence="1 2" key="1">
    <citation type="submission" date="2019-01" db="EMBL/GenBank/DDBJ databases">
        <title>Ktedonosporobacter rubrisoli SCAWS-G2.</title>
        <authorList>
            <person name="Huang Y."/>
            <person name="Yan B."/>
        </authorList>
    </citation>
    <scope>NUCLEOTIDE SEQUENCE [LARGE SCALE GENOMIC DNA]</scope>
    <source>
        <strain evidence="1 2">SCAWS-G2</strain>
    </source>
</reference>
<name>A0A4P6JXG3_KTERU</name>
<evidence type="ECO:0000313" key="2">
    <source>
        <dbReference type="Proteomes" id="UP000290365"/>
    </source>
</evidence>
<accession>A0A4P6JXG3</accession>